<accession>A0ABW3JVD7</accession>
<evidence type="ECO:0000313" key="1">
    <source>
        <dbReference type="EMBL" id="MFD0997754.1"/>
    </source>
</evidence>
<organism evidence="1 2">
    <name type="scientific">Ohtaekwangia kribbensis</name>
    <dbReference type="NCBI Taxonomy" id="688913"/>
    <lineage>
        <taxon>Bacteria</taxon>
        <taxon>Pseudomonadati</taxon>
        <taxon>Bacteroidota</taxon>
        <taxon>Cytophagia</taxon>
        <taxon>Cytophagales</taxon>
        <taxon>Fulvivirgaceae</taxon>
        <taxon>Ohtaekwangia</taxon>
    </lineage>
</organism>
<sequence>MTTLPIYLKCRFFDAEDASTVYTFKIGASGVEAHPFQLYRLKDDGQGNWENLSVYASVDDAVMVLLKELLSAELTDEIYHGQATINPAEIIEKINFGERAIAIFNDKARELFRLDIDVSFKDLIERN</sequence>
<protein>
    <submittedName>
        <fullName evidence="1">Uncharacterized protein</fullName>
    </submittedName>
</protein>
<gene>
    <name evidence="1" type="ORF">ACFQ21_00485</name>
</gene>
<name>A0ABW3JVD7_9BACT</name>
<evidence type="ECO:0000313" key="2">
    <source>
        <dbReference type="Proteomes" id="UP001597112"/>
    </source>
</evidence>
<keyword evidence="2" id="KW-1185">Reference proteome</keyword>
<dbReference type="RefSeq" id="WP_377573274.1">
    <property type="nucleotide sequence ID" value="NZ_JBHTKA010000001.1"/>
</dbReference>
<dbReference type="EMBL" id="JBHTKA010000001">
    <property type="protein sequence ID" value="MFD0997754.1"/>
    <property type="molecule type" value="Genomic_DNA"/>
</dbReference>
<reference evidence="2" key="1">
    <citation type="journal article" date="2019" name="Int. J. Syst. Evol. Microbiol.">
        <title>The Global Catalogue of Microorganisms (GCM) 10K type strain sequencing project: providing services to taxonomists for standard genome sequencing and annotation.</title>
        <authorList>
            <consortium name="The Broad Institute Genomics Platform"/>
            <consortium name="The Broad Institute Genome Sequencing Center for Infectious Disease"/>
            <person name="Wu L."/>
            <person name="Ma J."/>
        </authorList>
    </citation>
    <scope>NUCLEOTIDE SEQUENCE [LARGE SCALE GENOMIC DNA]</scope>
    <source>
        <strain evidence="2">CCUG 58938</strain>
    </source>
</reference>
<dbReference type="Proteomes" id="UP001597112">
    <property type="component" value="Unassembled WGS sequence"/>
</dbReference>
<comment type="caution">
    <text evidence="1">The sequence shown here is derived from an EMBL/GenBank/DDBJ whole genome shotgun (WGS) entry which is preliminary data.</text>
</comment>
<proteinExistence type="predicted"/>